<keyword evidence="3" id="KW-1185">Reference proteome</keyword>
<keyword evidence="1" id="KW-0175">Coiled coil</keyword>
<organism evidence="2 3">
    <name type="scientific">Rhodovulum marinum</name>
    <dbReference type="NCBI Taxonomy" id="320662"/>
    <lineage>
        <taxon>Bacteria</taxon>
        <taxon>Pseudomonadati</taxon>
        <taxon>Pseudomonadota</taxon>
        <taxon>Alphaproteobacteria</taxon>
        <taxon>Rhodobacterales</taxon>
        <taxon>Paracoccaceae</taxon>
        <taxon>Rhodovulum</taxon>
    </lineage>
</organism>
<evidence type="ECO:0000313" key="3">
    <source>
        <dbReference type="Proteomes" id="UP000294835"/>
    </source>
</evidence>
<evidence type="ECO:0000256" key="1">
    <source>
        <dbReference type="SAM" id="Coils"/>
    </source>
</evidence>
<proteinExistence type="predicted"/>
<gene>
    <name evidence="2" type="ORF">EV662_102176</name>
</gene>
<dbReference type="AlphaFoldDB" id="A0A4R2Q502"/>
<reference evidence="2 3" key="1">
    <citation type="submission" date="2019-03" db="EMBL/GenBank/DDBJ databases">
        <title>Genomic Encyclopedia of Type Strains, Phase IV (KMG-IV): sequencing the most valuable type-strain genomes for metagenomic binning, comparative biology and taxonomic classification.</title>
        <authorList>
            <person name="Goeker M."/>
        </authorList>
    </citation>
    <scope>NUCLEOTIDE SEQUENCE [LARGE SCALE GENOMIC DNA]</scope>
    <source>
        <strain evidence="2 3">DSM 18063</strain>
    </source>
</reference>
<dbReference type="EMBL" id="SLXP01000002">
    <property type="protein sequence ID" value="TCP42984.1"/>
    <property type="molecule type" value="Genomic_DNA"/>
</dbReference>
<dbReference type="Gene3D" id="1.20.5.340">
    <property type="match status" value="1"/>
</dbReference>
<dbReference type="Proteomes" id="UP000294835">
    <property type="component" value="Unassembled WGS sequence"/>
</dbReference>
<sequence length="63" mass="7152">MTWDIAQKKLENDILNVSSEVSDLELRLEEALNEIRDLRAKLSSLEGTVSDLDLRVEHLGENS</sequence>
<evidence type="ECO:0000313" key="2">
    <source>
        <dbReference type="EMBL" id="TCP42984.1"/>
    </source>
</evidence>
<accession>A0A4R2Q502</accession>
<feature type="coiled-coil region" evidence="1">
    <location>
        <begin position="7"/>
        <end position="55"/>
    </location>
</feature>
<name>A0A4R2Q502_9RHOB</name>
<comment type="caution">
    <text evidence="2">The sequence shown here is derived from an EMBL/GenBank/DDBJ whole genome shotgun (WGS) entry which is preliminary data.</text>
</comment>
<protein>
    <submittedName>
        <fullName evidence="2">Uncharacterized protein</fullName>
    </submittedName>
</protein>